<dbReference type="PANTHER" id="PTHR43163:SF6">
    <property type="entry name" value="DIPEPTIDE TRANSPORT SYSTEM PERMEASE PROTEIN DPPB-RELATED"/>
    <property type="match status" value="1"/>
</dbReference>
<keyword evidence="5 7" id="KW-1133">Transmembrane helix</keyword>
<dbReference type="Gene3D" id="1.10.3720.10">
    <property type="entry name" value="MetI-like"/>
    <property type="match status" value="1"/>
</dbReference>
<evidence type="ECO:0000256" key="1">
    <source>
        <dbReference type="ARBA" id="ARBA00004651"/>
    </source>
</evidence>
<evidence type="ECO:0000256" key="5">
    <source>
        <dbReference type="ARBA" id="ARBA00022989"/>
    </source>
</evidence>
<evidence type="ECO:0000259" key="8">
    <source>
        <dbReference type="PROSITE" id="PS50928"/>
    </source>
</evidence>
<dbReference type="InterPro" id="IPR000515">
    <property type="entry name" value="MetI-like"/>
</dbReference>
<feature type="transmembrane region" description="Helical" evidence="7">
    <location>
        <begin position="282"/>
        <end position="308"/>
    </location>
</feature>
<name>A0ABX1R7J6_9PSEU</name>
<feature type="transmembrane region" description="Helical" evidence="7">
    <location>
        <begin position="12"/>
        <end position="30"/>
    </location>
</feature>
<feature type="transmembrane region" description="Helical" evidence="7">
    <location>
        <begin position="130"/>
        <end position="155"/>
    </location>
</feature>
<evidence type="ECO:0000256" key="4">
    <source>
        <dbReference type="ARBA" id="ARBA00022692"/>
    </source>
</evidence>
<comment type="similarity">
    <text evidence="7">Belongs to the binding-protein-dependent transport system permease family.</text>
</comment>
<dbReference type="Proteomes" id="UP001296706">
    <property type="component" value="Unassembled WGS sequence"/>
</dbReference>
<evidence type="ECO:0000256" key="6">
    <source>
        <dbReference type="ARBA" id="ARBA00023136"/>
    </source>
</evidence>
<feature type="transmembrane region" description="Helical" evidence="7">
    <location>
        <begin position="240"/>
        <end position="262"/>
    </location>
</feature>
<evidence type="ECO:0000256" key="7">
    <source>
        <dbReference type="RuleBase" id="RU363032"/>
    </source>
</evidence>
<evidence type="ECO:0000256" key="3">
    <source>
        <dbReference type="ARBA" id="ARBA00022475"/>
    </source>
</evidence>
<evidence type="ECO:0000313" key="9">
    <source>
        <dbReference type="EMBL" id="NMH76351.1"/>
    </source>
</evidence>
<keyword evidence="4 7" id="KW-0812">Transmembrane</keyword>
<evidence type="ECO:0000256" key="2">
    <source>
        <dbReference type="ARBA" id="ARBA00022448"/>
    </source>
</evidence>
<gene>
    <name evidence="9" type="ORF">HF577_04410</name>
</gene>
<feature type="transmembrane region" description="Helical" evidence="7">
    <location>
        <begin position="175"/>
        <end position="197"/>
    </location>
</feature>
<reference evidence="9 10" key="1">
    <citation type="submission" date="2020-04" db="EMBL/GenBank/DDBJ databases">
        <authorList>
            <person name="Klaysubun C."/>
            <person name="Duangmal K."/>
            <person name="Lipun K."/>
        </authorList>
    </citation>
    <scope>NUCLEOTIDE SEQUENCE [LARGE SCALE GENOMIC DNA]</scope>
    <source>
        <strain evidence="9 10">JCM 11839</strain>
    </source>
</reference>
<keyword evidence="6 7" id="KW-0472">Membrane</keyword>
<comment type="subcellular location">
    <subcellularLocation>
        <location evidence="1 7">Cell membrane</location>
        <topology evidence="1 7">Multi-pass membrane protein</topology>
    </subcellularLocation>
</comment>
<keyword evidence="10" id="KW-1185">Reference proteome</keyword>
<organism evidence="9 10">
    <name type="scientific">Pseudonocardia xinjiangensis</name>
    <dbReference type="NCBI Taxonomy" id="75289"/>
    <lineage>
        <taxon>Bacteria</taxon>
        <taxon>Bacillati</taxon>
        <taxon>Actinomycetota</taxon>
        <taxon>Actinomycetes</taxon>
        <taxon>Pseudonocardiales</taxon>
        <taxon>Pseudonocardiaceae</taxon>
        <taxon>Pseudonocardia</taxon>
    </lineage>
</organism>
<evidence type="ECO:0000313" key="10">
    <source>
        <dbReference type="Proteomes" id="UP001296706"/>
    </source>
</evidence>
<dbReference type="EMBL" id="JAAXKY010000007">
    <property type="protein sequence ID" value="NMH76351.1"/>
    <property type="molecule type" value="Genomic_DNA"/>
</dbReference>
<proteinExistence type="inferred from homology"/>
<keyword evidence="2 7" id="KW-0813">Transport</keyword>
<feature type="domain" description="ABC transmembrane type-1" evidence="8">
    <location>
        <begin position="95"/>
        <end position="301"/>
    </location>
</feature>
<dbReference type="InterPro" id="IPR035906">
    <property type="entry name" value="MetI-like_sf"/>
</dbReference>
<comment type="caution">
    <text evidence="9">The sequence shown here is derived from an EMBL/GenBank/DDBJ whole genome shotgun (WGS) entry which is preliminary data.</text>
</comment>
<dbReference type="Pfam" id="PF19300">
    <property type="entry name" value="BPD_transp_1_N"/>
    <property type="match status" value="1"/>
</dbReference>
<sequence>MTRYVAGRLLQAVVVVLIVTVIVFALLHSLPGGPARAILGIDATPAQMADFNHQQGFDQPLVVQYLQYLGRLLHGDLGRSFALNQDVSAVVTQRLPKTLLLTGVSTLVAMAVAVPLGVWQAVRRNRAGDYVVTALTFLAYSTPAFFLAFLAILLFSQAIPLFPAQAPQADTLAGILAEPAALVLPVATGAVTAIASFSRYMRSSTLDNLAEDYVRTARAKGTVERRVIWRHVGRNSLTPVITMLGYHIPVLFGGALVTESIFNYPGMGLAFWNAAQVSDYPVLLGVVLVIATATVIGSLLADLLQALIDPRVRGAHR</sequence>
<protein>
    <submittedName>
        <fullName evidence="9">ABC transporter permease</fullName>
    </submittedName>
</protein>
<feature type="transmembrane region" description="Helical" evidence="7">
    <location>
        <begin position="99"/>
        <end position="118"/>
    </location>
</feature>
<dbReference type="PROSITE" id="PS50928">
    <property type="entry name" value="ABC_TM1"/>
    <property type="match status" value="1"/>
</dbReference>
<keyword evidence="3" id="KW-1003">Cell membrane</keyword>
<dbReference type="Pfam" id="PF00528">
    <property type="entry name" value="BPD_transp_1"/>
    <property type="match status" value="1"/>
</dbReference>
<accession>A0ABX1R7J6</accession>
<dbReference type="SUPFAM" id="SSF161098">
    <property type="entry name" value="MetI-like"/>
    <property type="match status" value="1"/>
</dbReference>
<dbReference type="InterPro" id="IPR045621">
    <property type="entry name" value="BPD_transp_1_N"/>
</dbReference>
<dbReference type="CDD" id="cd06261">
    <property type="entry name" value="TM_PBP2"/>
    <property type="match status" value="1"/>
</dbReference>
<dbReference type="PANTHER" id="PTHR43163">
    <property type="entry name" value="DIPEPTIDE TRANSPORT SYSTEM PERMEASE PROTEIN DPPB-RELATED"/>
    <property type="match status" value="1"/>
</dbReference>
<dbReference type="RefSeq" id="WP_169394424.1">
    <property type="nucleotide sequence ID" value="NZ_BAAAJH010000003.1"/>
</dbReference>